<name>A0A6L3UZ24_9BACI</name>
<comment type="caution">
    <text evidence="6">The sequence shown here is derived from an EMBL/GenBank/DDBJ whole genome shotgun (WGS) entry which is preliminary data.</text>
</comment>
<dbReference type="PANTHER" id="PTHR30136">
    <property type="entry name" value="HELIX-TURN-HELIX TRANSCRIPTIONAL REGULATOR, ICLR FAMILY"/>
    <property type="match status" value="1"/>
</dbReference>
<dbReference type="GO" id="GO:0003677">
    <property type="term" value="F:DNA binding"/>
    <property type="evidence" value="ECO:0007669"/>
    <property type="project" value="UniProtKB-KW"/>
</dbReference>
<dbReference type="EMBL" id="WBOS01000018">
    <property type="protein sequence ID" value="KAB2329544.1"/>
    <property type="molecule type" value="Genomic_DNA"/>
</dbReference>
<dbReference type="PROSITE" id="PS51077">
    <property type="entry name" value="HTH_ICLR"/>
    <property type="match status" value="1"/>
</dbReference>
<dbReference type="InterPro" id="IPR005471">
    <property type="entry name" value="Tscrpt_reg_IclR_N"/>
</dbReference>
<keyword evidence="7" id="KW-1185">Reference proteome</keyword>
<dbReference type="Proteomes" id="UP000481030">
    <property type="component" value="Unassembled WGS sequence"/>
</dbReference>
<keyword evidence="3" id="KW-0804">Transcription</keyword>
<proteinExistence type="predicted"/>
<dbReference type="Pfam" id="PF09339">
    <property type="entry name" value="HTH_IclR"/>
    <property type="match status" value="1"/>
</dbReference>
<evidence type="ECO:0000313" key="7">
    <source>
        <dbReference type="Proteomes" id="UP000481030"/>
    </source>
</evidence>
<organism evidence="6 7">
    <name type="scientific">Cytobacillus depressus</name>
    <dbReference type="NCBI Taxonomy" id="1602942"/>
    <lineage>
        <taxon>Bacteria</taxon>
        <taxon>Bacillati</taxon>
        <taxon>Bacillota</taxon>
        <taxon>Bacilli</taxon>
        <taxon>Bacillales</taxon>
        <taxon>Bacillaceae</taxon>
        <taxon>Cytobacillus</taxon>
    </lineage>
</organism>
<keyword evidence="1" id="KW-0805">Transcription regulation</keyword>
<dbReference type="AlphaFoldDB" id="A0A6L3UZ24"/>
<dbReference type="InterPro" id="IPR036388">
    <property type="entry name" value="WH-like_DNA-bd_sf"/>
</dbReference>
<evidence type="ECO:0000256" key="1">
    <source>
        <dbReference type="ARBA" id="ARBA00023015"/>
    </source>
</evidence>
<evidence type="ECO:0000259" key="4">
    <source>
        <dbReference type="PROSITE" id="PS51077"/>
    </source>
</evidence>
<dbReference type="PROSITE" id="PS51078">
    <property type="entry name" value="ICLR_ED"/>
    <property type="match status" value="1"/>
</dbReference>
<dbReference type="GO" id="GO:0003700">
    <property type="term" value="F:DNA-binding transcription factor activity"/>
    <property type="evidence" value="ECO:0007669"/>
    <property type="project" value="TreeGrafter"/>
</dbReference>
<protein>
    <submittedName>
        <fullName evidence="6">IclR family transcriptional regulator</fullName>
    </submittedName>
</protein>
<feature type="domain" description="IclR-ED" evidence="5">
    <location>
        <begin position="70"/>
        <end position="252"/>
    </location>
</feature>
<dbReference type="GO" id="GO:0045892">
    <property type="term" value="P:negative regulation of DNA-templated transcription"/>
    <property type="evidence" value="ECO:0007669"/>
    <property type="project" value="TreeGrafter"/>
</dbReference>
<accession>A0A6L3UZ24</accession>
<dbReference type="InterPro" id="IPR014757">
    <property type="entry name" value="Tscrpt_reg_IclR_C"/>
</dbReference>
<dbReference type="SUPFAM" id="SSF55781">
    <property type="entry name" value="GAF domain-like"/>
    <property type="match status" value="1"/>
</dbReference>
<sequence length="257" mass="28983">MSEKKYWVPAIERANIILNLIASRPAHYRLIGLSHNSGINKSSLYSLLQTLESLEWVVKEEDDTYSIGHTLGILASPYYSNLNVIKVFHKEAKVSVKKLDETIQLGKLEGVYNVYLAREMNSSLVQMVTAPGSRLPAYATGLGKTQLLNHNFDELAHLFKDVTFEKLSKYTLENVDQLWRDIQTGKSKGVMLDKGEAVAGFHCVAAPIYDFNNRIIAAVSVTMLESKWEEKQFVAEEEILDLANRISAYFGYKEGVM</sequence>
<dbReference type="OrthoDB" id="9791752at2"/>
<dbReference type="Gene3D" id="3.30.450.40">
    <property type="match status" value="1"/>
</dbReference>
<dbReference type="InterPro" id="IPR050707">
    <property type="entry name" value="HTH_MetabolicPath_Reg"/>
</dbReference>
<dbReference type="RefSeq" id="WP_151536962.1">
    <property type="nucleotide sequence ID" value="NZ_WBOS01000018.1"/>
</dbReference>
<dbReference type="Pfam" id="PF01614">
    <property type="entry name" value="IclR_C"/>
    <property type="match status" value="1"/>
</dbReference>
<dbReference type="InterPro" id="IPR036390">
    <property type="entry name" value="WH_DNA-bd_sf"/>
</dbReference>
<feature type="domain" description="HTH iclR-type" evidence="4">
    <location>
        <begin position="8"/>
        <end position="69"/>
    </location>
</feature>
<dbReference type="SUPFAM" id="SSF46785">
    <property type="entry name" value="Winged helix' DNA-binding domain"/>
    <property type="match status" value="1"/>
</dbReference>
<evidence type="ECO:0000313" key="6">
    <source>
        <dbReference type="EMBL" id="KAB2329544.1"/>
    </source>
</evidence>
<gene>
    <name evidence="6" type="ORF">F7731_22115</name>
</gene>
<dbReference type="Gene3D" id="1.10.10.10">
    <property type="entry name" value="Winged helix-like DNA-binding domain superfamily/Winged helix DNA-binding domain"/>
    <property type="match status" value="1"/>
</dbReference>
<dbReference type="InterPro" id="IPR029016">
    <property type="entry name" value="GAF-like_dom_sf"/>
</dbReference>
<evidence type="ECO:0000256" key="3">
    <source>
        <dbReference type="ARBA" id="ARBA00023163"/>
    </source>
</evidence>
<evidence type="ECO:0000256" key="2">
    <source>
        <dbReference type="ARBA" id="ARBA00023125"/>
    </source>
</evidence>
<dbReference type="PANTHER" id="PTHR30136:SF24">
    <property type="entry name" value="HTH-TYPE TRANSCRIPTIONAL REPRESSOR ALLR"/>
    <property type="match status" value="1"/>
</dbReference>
<evidence type="ECO:0000259" key="5">
    <source>
        <dbReference type="PROSITE" id="PS51078"/>
    </source>
</evidence>
<keyword evidence="2" id="KW-0238">DNA-binding</keyword>
<dbReference type="SMART" id="SM00346">
    <property type="entry name" value="HTH_ICLR"/>
    <property type="match status" value="1"/>
</dbReference>
<reference evidence="6 7" key="1">
    <citation type="journal article" date="2016" name="Antonie Van Leeuwenhoek">
        <title>Bacillus depressus sp. nov., isolated from soil of a sunflower field.</title>
        <authorList>
            <person name="Wei X."/>
            <person name="Xin D."/>
            <person name="Xin Y."/>
            <person name="Zhang H."/>
            <person name="Wang T."/>
            <person name="Zhang J."/>
        </authorList>
    </citation>
    <scope>NUCLEOTIDE SEQUENCE [LARGE SCALE GENOMIC DNA]</scope>
    <source>
        <strain evidence="6 7">BZ1</strain>
    </source>
</reference>